<proteinExistence type="predicted"/>
<comment type="caution">
    <text evidence="2">The sequence shown here is derived from an EMBL/GenBank/DDBJ whole genome shotgun (WGS) entry which is preliminary data.</text>
</comment>
<dbReference type="Gene3D" id="1.10.510.10">
    <property type="entry name" value="Transferase(Phosphotransferase) domain 1"/>
    <property type="match status" value="1"/>
</dbReference>
<accession>A0A7C8J5Q1</accession>
<evidence type="ECO:0000313" key="5">
    <source>
        <dbReference type="Proteomes" id="UP000480548"/>
    </source>
</evidence>
<dbReference type="AlphaFoldDB" id="A0A7C8J5Q1"/>
<feature type="compositionally biased region" description="Basic and acidic residues" evidence="1">
    <location>
        <begin position="537"/>
        <end position="547"/>
    </location>
</feature>
<name>A0A7C8J5Q1_ORBOL</name>
<dbReference type="Proteomes" id="UP000480548">
    <property type="component" value="Unassembled WGS sequence"/>
</dbReference>
<protein>
    <recommendedName>
        <fullName evidence="6">Protein kinase domain-containing protein</fullName>
    </recommendedName>
</protein>
<organism evidence="2 4">
    <name type="scientific">Orbilia oligospora</name>
    <name type="common">Nematode-trapping fungus</name>
    <name type="synonym">Arthrobotrys oligospora</name>
    <dbReference type="NCBI Taxonomy" id="2813651"/>
    <lineage>
        <taxon>Eukaryota</taxon>
        <taxon>Fungi</taxon>
        <taxon>Dikarya</taxon>
        <taxon>Ascomycota</taxon>
        <taxon>Pezizomycotina</taxon>
        <taxon>Orbiliomycetes</taxon>
        <taxon>Orbiliales</taxon>
        <taxon>Orbiliaceae</taxon>
        <taxon>Orbilia</taxon>
    </lineage>
</organism>
<sequence>MRLLTYIEALRPFYPGLGEGRKWNGTTKAADVQHCPRLEEWPGFWTEVHNVIRECSGKEFRTLKPPGAAKEPGRFGHGQQAQQYQPLLSAVDVSNLLDITIGRPVMDILRNAYGIDAGFEDPRSAVPIGDPNRVLCVPQVHLWQKKTNMPPITGNKPLVAIDVKPSWVLYLPPHIITTFNQQRNRILAQPRRRRNQNELVRAVSQMFAHMHVNNLSYGVLTTYHSTYFFKRIDDEGKYPRLLVSPLIRRNDIGESSLVAAFVGLAVLAFRKEHGTAALGTPGQVCRVLDTNPATSRQHLVVDSPTKEKPLDGFIRGVRRGGGDPHVRVRVWFAEFLSRNLASTFRGVLEVGQVPREVVFKVYDLSIPEVADVCADELRAYAALTPIQGTIVPRIWVVGTLYGIYRVIAMDPCGEPVPEPPPPEFYEQAPALLRAIHDHGVVHNDIDLRNFLVSHGQYRVIDLNSAKLGTPTQIEREERYLQGLLQRMKKGYIYRSQGASGHKTEIQEAGEGGDMGVPKDEETWGLKDEGGGGPKCEGLGHEENEKGNWEQGEQGGRESGYEGLTLGWGCPSL</sequence>
<gene>
    <name evidence="2" type="ORF">TWF102_008995</name>
    <name evidence="3" type="ORF">TWF703_007550</name>
</gene>
<feature type="region of interest" description="Disordered" evidence="1">
    <location>
        <begin position="498"/>
        <end position="517"/>
    </location>
</feature>
<evidence type="ECO:0000313" key="3">
    <source>
        <dbReference type="EMBL" id="KAF3131831.1"/>
    </source>
</evidence>
<feature type="region of interest" description="Disordered" evidence="1">
    <location>
        <begin position="524"/>
        <end position="572"/>
    </location>
</feature>
<reference evidence="4 5" key="1">
    <citation type="submission" date="2019-06" db="EMBL/GenBank/DDBJ databases">
        <authorList>
            <person name="Palmer J.M."/>
        </authorList>
    </citation>
    <scope>NUCLEOTIDE SEQUENCE [LARGE SCALE GENOMIC DNA]</scope>
    <source>
        <strain evidence="2 4">TWF102</strain>
        <strain evidence="3 5">TWF703</strain>
    </source>
</reference>
<evidence type="ECO:0000256" key="1">
    <source>
        <dbReference type="SAM" id="MobiDB-lite"/>
    </source>
</evidence>
<evidence type="ECO:0008006" key="6">
    <source>
        <dbReference type="Google" id="ProtNLM"/>
    </source>
</evidence>
<evidence type="ECO:0000313" key="2">
    <source>
        <dbReference type="EMBL" id="KAF3090789.1"/>
    </source>
</evidence>
<dbReference type="InterPro" id="IPR052396">
    <property type="entry name" value="Meiotic_Drive_Suppr_Kinase"/>
</dbReference>
<evidence type="ECO:0000313" key="4">
    <source>
        <dbReference type="Proteomes" id="UP000475325"/>
    </source>
</evidence>
<dbReference type="Proteomes" id="UP000475325">
    <property type="component" value="Unassembled WGS sequence"/>
</dbReference>
<dbReference type="EMBL" id="WIQW01000059">
    <property type="protein sequence ID" value="KAF3090789.1"/>
    <property type="molecule type" value="Genomic_DNA"/>
</dbReference>
<dbReference type="PANTHER" id="PTHR37171">
    <property type="entry name" value="SERINE/THREONINE-PROTEIN KINASE YRZF-RELATED"/>
    <property type="match status" value="1"/>
</dbReference>
<dbReference type="InterPro" id="IPR011009">
    <property type="entry name" value="Kinase-like_dom_sf"/>
</dbReference>
<dbReference type="SUPFAM" id="SSF56112">
    <property type="entry name" value="Protein kinase-like (PK-like)"/>
    <property type="match status" value="1"/>
</dbReference>
<dbReference type="PANTHER" id="PTHR37171:SF1">
    <property type="entry name" value="SERINE_THREONINE-PROTEIN KINASE YRZF-RELATED"/>
    <property type="match status" value="1"/>
</dbReference>
<dbReference type="EMBL" id="WIQZ01000047">
    <property type="protein sequence ID" value="KAF3131831.1"/>
    <property type="molecule type" value="Genomic_DNA"/>
</dbReference>